<dbReference type="EMBL" id="CM000882">
    <property type="protein sequence ID" value="PNT66556.1"/>
    <property type="molecule type" value="Genomic_DNA"/>
</dbReference>
<reference evidence="2" key="2">
    <citation type="submission" date="2017-06" db="EMBL/GenBank/DDBJ databases">
        <title>WGS assembly of Brachypodium distachyon.</title>
        <authorList>
            <consortium name="The International Brachypodium Initiative"/>
            <person name="Lucas S."/>
            <person name="Harmon-Smith M."/>
            <person name="Lail K."/>
            <person name="Tice H."/>
            <person name="Grimwood J."/>
            <person name="Bruce D."/>
            <person name="Barry K."/>
            <person name="Shu S."/>
            <person name="Lindquist E."/>
            <person name="Wang M."/>
            <person name="Pitluck S."/>
            <person name="Vogel J.P."/>
            <person name="Garvin D.F."/>
            <person name="Mockler T.C."/>
            <person name="Schmutz J."/>
            <person name="Rokhsar D."/>
            <person name="Bevan M.W."/>
        </authorList>
    </citation>
    <scope>NUCLEOTIDE SEQUENCE</scope>
    <source>
        <strain evidence="2">Bd21</strain>
    </source>
</reference>
<dbReference type="ExpressionAtlas" id="A0A2K2CX02">
    <property type="expression patterns" value="baseline"/>
</dbReference>
<keyword evidence="1" id="KW-1133">Transmembrane helix</keyword>
<reference evidence="2 3" key="1">
    <citation type="journal article" date="2010" name="Nature">
        <title>Genome sequencing and analysis of the model grass Brachypodium distachyon.</title>
        <authorList>
            <consortium name="International Brachypodium Initiative"/>
        </authorList>
    </citation>
    <scope>NUCLEOTIDE SEQUENCE [LARGE SCALE GENOMIC DNA]</scope>
    <source>
        <strain evidence="2 3">Bd21</strain>
    </source>
</reference>
<dbReference type="Gramene" id="PNT66556">
    <property type="protein sequence ID" value="PNT66556"/>
    <property type="gene ID" value="BRADI_3g14030v3"/>
</dbReference>
<reference evidence="3" key="3">
    <citation type="submission" date="2018-08" db="UniProtKB">
        <authorList>
            <consortium name="EnsemblPlants"/>
        </authorList>
    </citation>
    <scope>IDENTIFICATION</scope>
    <source>
        <strain evidence="3">cv. Bd21</strain>
    </source>
</reference>
<dbReference type="Pfam" id="PF03140">
    <property type="entry name" value="DUF247"/>
    <property type="match status" value="1"/>
</dbReference>
<feature type="transmembrane region" description="Helical" evidence="1">
    <location>
        <begin position="380"/>
        <end position="398"/>
    </location>
</feature>
<name>A0A2K2CX02_BRADI</name>
<proteinExistence type="predicted"/>
<protein>
    <submittedName>
        <fullName evidence="2 3">Uncharacterized protein</fullName>
    </submittedName>
</protein>
<gene>
    <name evidence="2" type="ORF">BRADI_3g14030v3</name>
</gene>
<keyword evidence="1" id="KW-0472">Membrane</keyword>
<evidence type="ECO:0000313" key="4">
    <source>
        <dbReference type="Proteomes" id="UP000008810"/>
    </source>
</evidence>
<dbReference type="InterPro" id="IPR004158">
    <property type="entry name" value="DUF247_pln"/>
</dbReference>
<dbReference type="EnsemblPlants" id="PNT66556">
    <property type="protein sequence ID" value="PNT66556"/>
    <property type="gene ID" value="BRADI_3g14030v3"/>
</dbReference>
<keyword evidence="1" id="KW-0812">Transmembrane</keyword>
<dbReference type="AlphaFoldDB" id="A0A2K2CX02"/>
<keyword evidence="4" id="KW-1185">Reference proteome</keyword>
<dbReference type="InParanoid" id="A0A2K2CX02"/>
<dbReference type="PANTHER" id="PTHR31549:SF308">
    <property type="entry name" value="DUF4220 DOMAIN-CONTAINING PROTEIN"/>
    <property type="match status" value="1"/>
</dbReference>
<dbReference type="PANTHER" id="PTHR31549">
    <property type="entry name" value="PROTEIN, PUTATIVE (DUF247)-RELATED-RELATED"/>
    <property type="match status" value="1"/>
</dbReference>
<evidence type="ECO:0000313" key="3">
    <source>
        <dbReference type="EnsemblPlants" id="PNT66556"/>
    </source>
</evidence>
<evidence type="ECO:0000256" key="1">
    <source>
        <dbReference type="SAM" id="Phobius"/>
    </source>
</evidence>
<dbReference type="Proteomes" id="UP000008810">
    <property type="component" value="Chromosome 3"/>
</dbReference>
<sequence length="404" mass="45911">MVAIGPYYCHLPELQEMEEVKKAAVFQFCRGASWEAYVKVVAVANVARSCYDAGSLEGVSDADFASMMFHDACFLLATILAITKPEQCELPLVCRIGTNTPVVVTDMFLLENQIPWMVLEALMTFRKVDLCGFIATMGMNVQSRIDRKARPLDLTAYEPPHLLGLFHFYQSGREITFTNLDFTLRPPRERMLSSDVVESGYTRAKKKNPPPRVVRERARILESLPLGTSAIELAEIGIKLTLSKSAEFKDIGLTEGLLFRKLFLPSLRLNENTACWLVNMAAFETCVAFRDGDYTVSSYLVLFAMLMHREQDVHKLRAMGLIHGEFTNKQALDFFKGRHAGSMRPGYSFYAILRRLERYRQKRWLWIAVYKFVYNNAKTIATVLSIMGVLAGIFKALLDLKKQH</sequence>
<dbReference type="OrthoDB" id="686589at2759"/>
<organism evidence="2">
    <name type="scientific">Brachypodium distachyon</name>
    <name type="common">Purple false brome</name>
    <name type="synonym">Trachynia distachya</name>
    <dbReference type="NCBI Taxonomy" id="15368"/>
    <lineage>
        <taxon>Eukaryota</taxon>
        <taxon>Viridiplantae</taxon>
        <taxon>Streptophyta</taxon>
        <taxon>Embryophyta</taxon>
        <taxon>Tracheophyta</taxon>
        <taxon>Spermatophyta</taxon>
        <taxon>Magnoliopsida</taxon>
        <taxon>Liliopsida</taxon>
        <taxon>Poales</taxon>
        <taxon>Poaceae</taxon>
        <taxon>BOP clade</taxon>
        <taxon>Pooideae</taxon>
        <taxon>Stipodae</taxon>
        <taxon>Brachypodieae</taxon>
        <taxon>Brachypodium</taxon>
    </lineage>
</organism>
<accession>A0A2K2CX02</accession>
<dbReference type="STRING" id="15368.A0A2K2CX02"/>
<evidence type="ECO:0000313" key="2">
    <source>
        <dbReference type="EMBL" id="PNT66556.1"/>
    </source>
</evidence>